<dbReference type="Proteomes" id="UP000503251">
    <property type="component" value="Chromosome"/>
</dbReference>
<dbReference type="RefSeq" id="WP_171267183.1">
    <property type="nucleotide sequence ID" value="NZ_CP039543.1"/>
</dbReference>
<keyword evidence="2" id="KW-1185">Reference proteome</keyword>
<evidence type="ECO:0000313" key="1">
    <source>
        <dbReference type="EMBL" id="QJT09094.1"/>
    </source>
</evidence>
<sequence>MTLPKKMTEFFARYLLERGIVDETVLEQARAEQSHSETLLGELACSREYLRPEDAERIFETQKSSDKPFGEIAVELELLTTVQLDDLLFLQDVRTCHLGEALLAMGAIDDKQFEAALEAFAAEQERSRKSVDSALADHPQQSLLRGIIKALETASSRFMKERVKVLGVCMLESLDDFELQFSFFLRSGDGRSTVCTVLLDNAFAVEIAGHLSGQYDGSCREACLAQCLRFMEIVERYFVESMARQGAEPVQHSVDAALLADRPGLAVPVLSVIMGTPGWPMKLAVVVHEE</sequence>
<organism evidence="1 2">
    <name type="scientific">Oceanidesulfovibrio marinus</name>
    <dbReference type="NCBI Taxonomy" id="370038"/>
    <lineage>
        <taxon>Bacteria</taxon>
        <taxon>Pseudomonadati</taxon>
        <taxon>Thermodesulfobacteriota</taxon>
        <taxon>Desulfovibrionia</taxon>
        <taxon>Desulfovibrionales</taxon>
        <taxon>Desulfovibrionaceae</taxon>
        <taxon>Oceanidesulfovibrio</taxon>
    </lineage>
</organism>
<gene>
    <name evidence="1" type="ORF">E8L03_09180</name>
</gene>
<protein>
    <submittedName>
        <fullName evidence="1">Uncharacterized protein</fullName>
    </submittedName>
</protein>
<proteinExistence type="predicted"/>
<reference evidence="1 2" key="1">
    <citation type="submission" date="2019-04" db="EMBL/GenBank/DDBJ databases">
        <title>Isolation and culture of sulfate reducing bacteria from the cold seep of the South China Sea.</title>
        <authorList>
            <person name="Sun C."/>
            <person name="Liu R."/>
        </authorList>
    </citation>
    <scope>NUCLEOTIDE SEQUENCE [LARGE SCALE GENOMIC DNA]</scope>
    <source>
        <strain evidence="1 2">CS1</strain>
    </source>
</reference>
<name>A0ABX6NES0_9BACT</name>
<dbReference type="EMBL" id="CP039543">
    <property type="protein sequence ID" value="QJT09094.1"/>
    <property type="molecule type" value="Genomic_DNA"/>
</dbReference>
<evidence type="ECO:0000313" key="2">
    <source>
        <dbReference type="Proteomes" id="UP000503251"/>
    </source>
</evidence>
<accession>A0ABX6NES0</accession>